<feature type="region of interest" description="Disordered" evidence="1">
    <location>
        <begin position="425"/>
        <end position="461"/>
    </location>
</feature>
<evidence type="ECO:0000313" key="3">
    <source>
        <dbReference type="Proteomes" id="UP000307440"/>
    </source>
</evidence>
<organism evidence="2 3">
    <name type="scientific">Coprinopsis marcescibilis</name>
    <name type="common">Agaric fungus</name>
    <name type="synonym">Psathyrella marcescibilis</name>
    <dbReference type="NCBI Taxonomy" id="230819"/>
    <lineage>
        <taxon>Eukaryota</taxon>
        <taxon>Fungi</taxon>
        <taxon>Dikarya</taxon>
        <taxon>Basidiomycota</taxon>
        <taxon>Agaricomycotina</taxon>
        <taxon>Agaricomycetes</taxon>
        <taxon>Agaricomycetidae</taxon>
        <taxon>Agaricales</taxon>
        <taxon>Agaricineae</taxon>
        <taxon>Psathyrellaceae</taxon>
        <taxon>Coprinopsis</taxon>
    </lineage>
</organism>
<dbReference type="AlphaFoldDB" id="A0A5C3KVB5"/>
<evidence type="ECO:0000256" key="1">
    <source>
        <dbReference type="SAM" id="MobiDB-lite"/>
    </source>
</evidence>
<proteinExistence type="predicted"/>
<sequence length="534" mass="58457">MKHQKETPRRTVLPEQILDVILCHVAQQDTTGTTSPTLLLCTLVSRSFYHKAISHIYSDLSFDITCPPRFLQFQAFCSSLILNRNLGQHVTSLHLSTDEPSVLEYHIPTFNAFRTLTSLKKLAFVIGGGHVPGHCELSGVANKLRFSDGCGCDSASLGVDWASGLSLSVRTNLSILFSLPTLKHLTLSGLRSLPFSLINSLTKIQQLSLGPNLDIDTSDSGLLSQAATATSEEVLLHTLTLSEVSPNLIRALSSILSCKPGVVRQLSLAGDKWDLGSNLTLAGWDDEAGIDPLEEWSGEGKIGKNLKISLKALSKPHVPPPTSELARAAWSLIEVSATSLERFEWRSSPMRSLSFKPINLYFLRHTLRFLIISIPYHGGFARRSSTVLNDAIELCRQLSTSEAVLEEVTLKLLCSSPLNAPLNSASAPPSANSSASTLVETVSSDKSDKTSVEDRSGAPTPTMDAGYAKEWACFNNVLRSKKCFANLRTVQLEFVPELFQPLHVDWWRPCALDIEKRMAGTRSKGVRIISYCTL</sequence>
<feature type="compositionally biased region" description="Basic and acidic residues" evidence="1">
    <location>
        <begin position="443"/>
        <end position="456"/>
    </location>
</feature>
<evidence type="ECO:0008006" key="4">
    <source>
        <dbReference type="Google" id="ProtNLM"/>
    </source>
</evidence>
<dbReference type="OrthoDB" id="2932129at2759"/>
<gene>
    <name evidence="2" type="ORF">FA15DRAFT_756388</name>
</gene>
<dbReference type="Proteomes" id="UP000307440">
    <property type="component" value="Unassembled WGS sequence"/>
</dbReference>
<evidence type="ECO:0000313" key="2">
    <source>
        <dbReference type="EMBL" id="TFK24611.1"/>
    </source>
</evidence>
<accession>A0A5C3KVB5</accession>
<reference evidence="2 3" key="1">
    <citation type="journal article" date="2019" name="Nat. Ecol. Evol.">
        <title>Megaphylogeny resolves global patterns of mushroom evolution.</title>
        <authorList>
            <person name="Varga T."/>
            <person name="Krizsan K."/>
            <person name="Foldi C."/>
            <person name="Dima B."/>
            <person name="Sanchez-Garcia M."/>
            <person name="Sanchez-Ramirez S."/>
            <person name="Szollosi G.J."/>
            <person name="Szarkandi J.G."/>
            <person name="Papp V."/>
            <person name="Albert L."/>
            <person name="Andreopoulos W."/>
            <person name="Angelini C."/>
            <person name="Antonin V."/>
            <person name="Barry K.W."/>
            <person name="Bougher N.L."/>
            <person name="Buchanan P."/>
            <person name="Buyck B."/>
            <person name="Bense V."/>
            <person name="Catcheside P."/>
            <person name="Chovatia M."/>
            <person name="Cooper J."/>
            <person name="Damon W."/>
            <person name="Desjardin D."/>
            <person name="Finy P."/>
            <person name="Geml J."/>
            <person name="Haridas S."/>
            <person name="Hughes K."/>
            <person name="Justo A."/>
            <person name="Karasinski D."/>
            <person name="Kautmanova I."/>
            <person name="Kiss B."/>
            <person name="Kocsube S."/>
            <person name="Kotiranta H."/>
            <person name="LaButti K.M."/>
            <person name="Lechner B.E."/>
            <person name="Liimatainen K."/>
            <person name="Lipzen A."/>
            <person name="Lukacs Z."/>
            <person name="Mihaltcheva S."/>
            <person name="Morgado L.N."/>
            <person name="Niskanen T."/>
            <person name="Noordeloos M.E."/>
            <person name="Ohm R.A."/>
            <person name="Ortiz-Santana B."/>
            <person name="Ovrebo C."/>
            <person name="Racz N."/>
            <person name="Riley R."/>
            <person name="Savchenko A."/>
            <person name="Shiryaev A."/>
            <person name="Soop K."/>
            <person name="Spirin V."/>
            <person name="Szebenyi C."/>
            <person name="Tomsovsky M."/>
            <person name="Tulloss R.E."/>
            <person name="Uehling J."/>
            <person name="Grigoriev I.V."/>
            <person name="Vagvolgyi C."/>
            <person name="Papp T."/>
            <person name="Martin F.M."/>
            <person name="Miettinen O."/>
            <person name="Hibbett D.S."/>
            <person name="Nagy L.G."/>
        </authorList>
    </citation>
    <scope>NUCLEOTIDE SEQUENCE [LARGE SCALE GENOMIC DNA]</scope>
    <source>
        <strain evidence="2 3">CBS 121175</strain>
    </source>
</reference>
<keyword evidence="3" id="KW-1185">Reference proteome</keyword>
<dbReference type="EMBL" id="ML210197">
    <property type="protein sequence ID" value="TFK24611.1"/>
    <property type="molecule type" value="Genomic_DNA"/>
</dbReference>
<feature type="compositionally biased region" description="Low complexity" evidence="1">
    <location>
        <begin position="425"/>
        <end position="436"/>
    </location>
</feature>
<protein>
    <recommendedName>
        <fullName evidence="4">F-box domain-containing protein</fullName>
    </recommendedName>
</protein>
<name>A0A5C3KVB5_COPMA</name>